<keyword evidence="3" id="KW-1185">Reference proteome</keyword>
<feature type="domain" description="DUF4046" evidence="1">
    <location>
        <begin position="6"/>
        <end position="91"/>
    </location>
</feature>
<evidence type="ECO:0000259" key="1">
    <source>
        <dbReference type="Pfam" id="PF13255"/>
    </source>
</evidence>
<organism evidence="2 3">
    <name type="scientific">Priestia aryabhattai</name>
    <name type="common">Bacillus aryabhattai</name>
    <dbReference type="NCBI Taxonomy" id="412384"/>
    <lineage>
        <taxon>Bacteria</taxon>
        <taxon>Bacillati</taxon>
        <taxon>Bacillota</taxon>
        <taxon>Bacilli</taxon>
        <taxon>Bacillales</taxon>
        <taxon>Bacillaceae</taxon>
        <taxon>Priestia</taxon>
    </lineage>
</organism>
<protein>
    <recommendedName>
        <fullName evidence="1">DUF4046 domain-containing protein</fullName>
    </recommendedName>
</protein>
<dbReference type="RefSeq" id="WP_098324793.1">
    <property type="nucleotide sequence ID" value="NZ_JACJHT010000041.1"/>
</dbReference>
<dbReference type="InterPro" id="IPR025119">
    <property type="entry name" value="DUF4046"/>
</dbReference>
<name>A0A7W3NHV1_PRIAR</name>
<feature type="domain" description="DUF4046" evidence="1">
    <location>
        <begin position="96"/>
        <end position="169"/>
    </location>
</feature>
<proteinExistence type="predicted"/>
<sequence length="258" mass="30950">MNREQVIDIYQDVLDKKRKRFPNYFFVGNEGKKYMRYMTCYLLEQRLSIPIHEIPLQVTAGTLWSNRLKPPAMLYEWNYYEVIDNAYPGRFKAWQFQQVPDKYWDGDEGKKRAIEAVKYVIEEKLKIPLKEIPIQVNIHFFSQHSLRGVFSLFGQSPFQVVEAVYPGIFKPWQFAHVPMNCWKNEEYVREAMVDFLFRQLHFSSYEEAFLKLKGSHFTDFQLTGLFQMAFDSRMNNVKEWIKNQLMNIDNELSYVNLD</sequence>
<dbReference type="Pfam" id="PF13255">
    <property type="entry name" value="DUF4046"/>
    <property type="match status" value="2"/>
</dbReference>
<comment type="caution">
    <text evidence="2">The sequence shown here is derived from an EMBL/GenBank/DDBJ whole genome shotgun (WGS) entry which is preliminary data.</text>
</comment>
<dbReference type="AlphaFoldDB" id="A0A7W3NHV1"/>
<accession>A0A7W3NHV1</accession>
<dbReference type="EMBL" id="JACJHT010000041">
    <property type="protein sequence ID" value="MBA9043259.1"/>
    <property type="molecule type" value="Genomic_DNA"/>
</dbReference>
<evidence type="ECO:0000313" key="2">
    <source>
        <dbReference type="EMBL" id="MBA9043259.1"/>
    </source>
</evidence>
<evidence type="ECO:0000313" key="3">
    <source>
        <dbReference type="Proteomes" id="UP000543174"/>
    </source>
</evidence>
<gene>
    <name evidence="2" type="ORF">HNP21_006458</name>
</gene>
<reference evidence="2" key="1">
    <citation type="submission" date="2020-08" db="EMBL/GenBank/DDBJ databases">
        <title>Functional genomics of gut bacteria from endangered species of beetles.</title>
        <authorList>
            <person name="Carlos-Shanley C."/>
        </authorList>
    </citation>
    <scope>NUCLEOTIDE SEQUENCE [LARGE SCALE GENOMIC DNA]</scope>
    <source>
        <strain evidence="2">S00060</strain>
    </source>
</reference>
<dbReference type="Proteomes" id="UP000543174">
    <property type="component" value="Unassembled WGS sequence"/>
</dbReference>